<protein>
    <submittedName>
        <fullName evidence="1">Histidine phosphatase family protein</fullName>
    </submittedName>
</protein>
<dbReference type="EMBL" id="JASHIF010000017">
    <property type="protein sequence ID" value="MDI9861085.1"/>
    <property type="molecule type" value="Genomic_DNA"/>
</dbReference>
<evidence type="ECO:0000313" key="1">
    <source>
        <dbReference type="EMBL" id="MDI9861085.1"/>
    </source>
</evidence>
<accession>A0ABT6YC29</accession>
<proteinExistence type="predicted"/>
<dbReference type="InterPro" id="IPR013078">
    <property type="entry name" value="His_Pase_superF_clade-1"/>
</dbReference>
<dbReference type="RefSeq" id="WP_095161410.1">
    <property type="nucleotide sequence ID" value="NZ_JASHIF010000017.1"/>
</dbReference>
<gene>
    <name evidence="1" type="ORF">QM524_17845</name>
</gene>
<sequence>MKKTLFLVRHAQASSSVSPDIFRPLTPSGMIDAARMSRHLADKLAGIQLILTSNSERTRMTTQVFCEQLKLDEGIIQEEASLYESTPKYYLDAINAIPENITSAMLVGHNPSISYFAEYLTHEDIGSMPTCAVVGMTFENLTWAEVSKRTGDMFIYDSPDSILGIKLD</sequence>
<comment type="caution">
    <text evidence="1">The sequence shown here is derived from an EMBL/GenBank/DDBJ whole genome shotgun (WGS) entry which is preliminary data.</text>
</comment>
<organism evidence="1 2">
    <name type="scientific">Flectobacillus roseus</name>
    <dbReference type="NCBI Taxonomy" id="502259"/>
    <lineage>
        <taxon>Bacteria</taxon>
        <taxon>Pseudomonadati</taxon>
        <taxon>Bacteroidota</taxon>
        <taxon>Cytophagia</taxon>
        <taxon>Cytophagales</taxon>
        <taxon>Flectobacillaceae</taxon>
        <taxon>Flectobacillus</taxon>
    </lineage>
</organism>
<dbReference type="InterPro" id="IPR029033">
    <property type="entry name" value="His_PPase_superfam"/>
</dbReference>
<dbReference type="Pfam" id="PF00300">
    <property type="entry name" value="His_Phos_1"/>
    <property type="match status" value="1"/>
</dbReference>
<keyword evidence="2" id="KW-1185">Reference proteome</keyword>
<dbReference type="SMART" id="SM00855">
    <property type="entry name" value="PGAM"/>
    <property type="match status" value="1"/>
</dbReference>
<evidence type="ECO:0000313" key="2">
    <source>
        <dbReference type="Proteomes" id="UP001236507"/>
    </source>
</evidence>
<dbReference type="CDD" id="cd07067">
    <property type="entry name" value="HP_PGM_like"/>
    <property type="match status" value="1"/>
</dbReference>
<dbReference type="Gene3D" id="3.40.50.1240">
    <property type="entry name" value="Phosphoglycerate mutase-like"/>
    <property type="match status" value="1"/>
</dbReference>
<dbReference type="Proteomes" id="UP001236507">
    <property type="component" value="Unassembled WGS sequence"/>
</dbReference>
<dbReference type="SUPFAM" id="SSF53254">
    <property type="entry name" value="Phosphoglycerate mutase-like"/>
    <property type="match status" value="1"/>
</dbReference>
<name>A0ABT6YC29_9BACT</name>
<reference evidence="1 2" key="1">
    <citation type="submission" date="2023-05" db="EMBL/GenBank/DDBJ databases">
        <title>Novel species of genus Flectobacillus isolated from stream in China.</title>
        <authorList>
            <person name="Lu H."/>
        </authorList>
    </citation>
    <scope>NUCLEOTIDE SEQUENCE [LARGE SCALE GENOMIC DNA]</scope>
    <source>
        <strain evidence="1 2">KCTC 42575</strain>
    </source>
</reference>